<accession>D3F6Z2</accession>
<dbReference type="AlphaFoldDB" id="D3F6Z2"/>
<dbReference type="RefSeq" id="WP_012935841.1">
    <property type="nucleotide sequence ID" value="NC_013739.1"/>
</dbReference>
<feature type="domain" description="Glyoxalase-like" evidence="1">
    <location>
        <begin position="4"/>
        <end position="184"/>
    </location>
</feature>
<dbReference type="Pfam" id="PF13468">
    <property type="entry name" value="Glyoxalase_3"/>
    <property type="match status" value="1"/>
</dbReference>
<evidence type="ECO:0000313" key="3">
    <source>
        <dbReference type="Proteomes" id="UP000008229"/>
    </source>
</evidence>
<dbReference type="HOGENOM" id="CLU_072991_1_0_11"/>
<dbReference type="EMBL" id="CP001854">
    <property type="protein sequence ID" value="ADB52790.1"/>
    <property type="molecule type" value="Genomic_DNA"/>
</dbReference>
<protein>
    <recommendedName>
        <fullName evidence="1">Glyoxalase-like domain-containing protein</fullName>
    </recommendedName>
</protein>
<dbReference type="InterPro" id="IPR025870">
    <property type="entry name" value="Glyoxalase-like_dom"/>
</dbReference>
<proteinExistence type="predicted"/>
<dbReference type="SUPFAM" id="SSF54593">
    <property type="entry name" value="Glyoxalase/Bleomycin resistance protein/Dihydroxybiphenyl dioxygenase"/>
    <property type="match status" value="1"/>
</dbReference>
<evidence type="ECO:0000313" key="2">
    <source>
        <dbReference type="EMBL" id="ADB52790.1"/>
    </source>
</evidence>
<reference evidence="3" key="2">
    <citation type="submission" date="2010-01" db="EMBL/GenBank/DDBJ databases">
        <title>The complete genome of Conexibacter woesei DSM 14684.</title>
        <authorList>
            <consortium name="US DOE Joint Genome Institute (JGI-PGF)"/>
            <person name="Lucas S."/>
            <person name="Copeland A."/>
            <person name="Lapidus A."/>
            <person name="Glavina del Rio T."/>
            <person name="Dalin E."/>
            <person name="Tice H."/>
            <person name="Bruce D."/>
            <person name="Goodwin L."/>
            <person name="Pitluck S."/>
            <person name="Kyrpides N."/>
            <person name="Mavromatis K."/>
            <person name="Ivanova N."/>
            <person name="Mikhailova N."/>
            <person name="Chertkov O."/>
            <person name="Brettin T."/>
            <person name="Detter J.C."/>
            <person name="Han C."/>
            <person name="Larimer F."/>
            <person name="Land M."/>
            <person name="Hauser L."/>
            <person name="Markowitz V."/>
            <person name="Cheng J.-F."/>
            <person name="Hugenholtz P."/>
            <person name="Woyke T."/>
            <person name="Wu D."/>
            <person name="Pukall R."/>
            <person name="Steenblock K."/>
            <person name="Schneider S."/>
            <person name="Klenk H.-P."/>
            <person name="Eisen J.A."/>
        </authorList>
    </citation>
    <scope>NUCLEOTIDE SEQUENCE [LARGE SCALE GENOMIC DNA]</scope>
    <source>
        <strain evidence="3">DSM 14684 / CIP 108061 / JCM 11494 / NBRC 100937 / ID131577</strain>
    </source>
</reference>
<dbReference type="Gene3D" id="3.10.180.10">
    <property type="entry name" value="2,3-Dihydroxybiphenyl 1,2-Dioxygenase, domain 1"/>
    <property type="match status" value="2"/>
</dbReference>
<dbReference type="STRING" id="469383.Cwoe_4376"/>
<reference evidence="2 3" key="1">
    <citation type="journal article" date="2010" name="Stand. Genomic Sci.">
        <title>Complete genome sequence of Conexibacter woesei type strain (ID131577).</title>
        <authorList>
            <person name="Pukall R."/>
            <person name="Lapidus A."/>
            <person name="Glavina Del Rio T."/>
            <person name="Copeland A."/>
            <person name="Tice H."/>
            <person name="Cheng J.-F."/>
            <person name="Lucas S."/>
            <person name="Chen F."/>
            <person name="Nolan M."/>
            <person name="Bruce D."/>
            <person name="Goodwin L."/>
            <person name="Pitluck S."/>
            <person name="Mavromatis K."/>
            <person name="Ivanova N."/>
            <person name="Ovchinnikova G."/>
            <person name="Pati A."/>
            <person name="Chen A."/>
            <person name="Palaniappan K."/>
            <person name="Land M."/>
            <person name="Hauser L."/>
            <person name="Chang Y.-J."/>
            <person name="Jeffries C.D."/>
            <person name="Chain P."/>
            <person name="Meincke L."/>
            <person name="Sims D."/>
            <person name="Brettin T."/>
            <person name="Detter J.C."/>
            <person name="Rohde M."/>
            <person name="Goeker M."/>
            <person name="Bristow J."/>
            <person name="Eisen J.A."/>
            <person name="Markowitz V."/>
            <person name="Kyrpides N.C."/>
            <person name="Klenk H.-P."/>
            <person name="Hugenholtz P."/>
        </authorList>
    </citation>
    <scope>NUCLEOTIDE SEQUENCE [LARGE SCALE GENOMIC DNA]</scope>
    <source>
        <strain evidence="3">DSM 14684 / CIP 108061 / JCM 11494 / NBRC 100937 / ID131577</strain>
    </source>
</reference>
<dbReference type="PANTHER" id="PTHR40265:SF1">
    <property type="entry name" value="GLYOXALASE-LIKE DOMAIN-CONTAINING PROTEIN"/>
    <property type="match status" value="1"/>
</dbReference>
<keyword evidence="3" id="KW-1185">Reference proteome</keyword>
<dbReference type="Proteomes" id="UP000008229">
    <property type="component" value="Chromosome"/>
</dbReference>
<gene>
    <name evidence="2" type="ordered locus">Cwoe_4376</name>
</gene>
<evidence type="ECO:0000259" key="1">
    <source>
        <dbReference type="Pfam" id="PF13468"/>
    </source>
</evidence>
<organism evidence="2 3">
    <name type="scientific">Conexibacter woesei (strain DSM 14684 / CCUG 47730 / CIP 108061 / JCM 11494 / NBRC 100937 / ID131577)</name>
    <dbReference type="NCBI Taxonomy" id="469383"/>
    <lineage>
        <taxon>Bacteria</taxon>
        <taxon>Bacillati</taxon>
        <taxon>Actinomycetota</taxon>
        <taxon>Thermoleophilia</taxon>
        <taxon>Solirubrobacterales</taxon>
        <taxon>Conexibacteraceae</taxon>
        <taxon>Conexibacter</taxon>
    </lineage>
</organism>
<dbReference type="InterPro" id="IPR029068">
    <property type="entry name" value="Glyas_Bleomycin-R_OHBP_Dase"/>
</dbReference>
<dbReference type="OrthoDB" id="3227561at2"/>
<sequence length="266" mass="28835">MTAIDHVMVGVTDLASSAERHRRLGFAVSRGGEHEGLGSVNELILFGGRTYVELMAVRDREAFGSGMFDGERFLGLLDRFAEVPTALVLANDDLDRLRERLARVGVAMEPPIAVQRLDDEGRPVRWRLLLPSGRVWRDPRPIFIEWLTDRHPADAAVPHANGALSLSRVTLAVPDLDAQVRLYGEALGVPIEHDGDGARVRVALGDATVELIGHGVDARADAVLDAGEAGVVGLEVRVAAYAGEAAHVATRGRPFELLLRARQRQA</sequence>
<dbReference type="KEGG" id="cwo:Cwoe_4376"/>
<dbReference type="eggNOG" id="COG0346">
    <property type="taxonomic scope" value="Bacteria"/>
</dbReference>
<dbReference type="PANTHER" id="PTHR40265">
    <property type="entry name" value="BLL2707 PROTEIN"/>
    <property type="match status" value="1"/>
</dbReference>
<name>D3F6Z2_CONWI</name>